<dbReference type="SUPFAM" id="SSF51197">
    <property type="entry name" value="Clavaminate synthase-like"/>
    <property type="match status" value="1"/>
</dbReference>
<evidence type="ECO:0008006" key="3">
    <source>
        <dbReference type="Google" id="ProtNLM"/>
    </source>
</evidence>
<keyword evidence="2" id="KW-1185">Reference proteome</keyword>
<proteinExistence type="predicted"/>
<protein>
    <recommendedName>
        <fullName evidence="3">Phytanoyl-CoA dioxygenase family protein</fullName>
    </recommendedName>
</protein>
<gene>
    <name evidence="1" type="ORF">E0H75_01570</name>
</gene>
<comment type="caution">
    <text evidence="1">The sequence shown here is derived from an EMBL/GenBank/DDBJ whole genome shotgun (WGS) entry which is preliminary data.</text>
</comment>
<dbReference type="Gene3D" id="2.60.120.620">
    <property type="entry name" value="q2cbj1_9rhob like domain"/>
    <property type="match status" value="1"/>
</dbReference>
<dbReference type="Proteomes" id="UP000293342">
    <property type="component" value="Unassembled WGS sequence"/>
</dbReference>
<dbReference type="OrthoDB" id="3806556at2"/>
<organism evidence="1 2">
    <name type="scientific">Kribbella capetownensis</name>
    <dbReference type="NCBI Taxonomy" id="1572659"/>
    <lineage>
        <taxon>Bacteria</taxon>
        <taxon>Bacillati</taxon>
        <taxon>Actinomycetota</taxon>
        <taxon>Actinomycetes</taxon>
        <taxon>Propionibacteriales</taxon>
        <taxon>Kribbellaceae</taxon>
        <taxon>Kribbella</taxon>
    </lineage>
</organism>
<evidence type="ECO:0000313" key="1">
    <source>
        <dbReference type="EMBL" id="TCC52485.1"/>
    </source>
</evidence>
<dbReference type="AlphaFoldDB" id="A0A4R0KAZ7"/>
<dbReference type="EMBL" id="SJKD01000001">
    <property type="protein sequence ID" value="TCC52485.1"/>
    <property type="molecule type" value="Genomic_DNA"/>
</dbReference>
<sequence>MAERVLMDVPAFWENGWQILRGVYTPEEVQKFRDGAQASRGVSGELLSRPLMRHAILDGKMVEVARQLLGSDDIMYAGDSSFTINSGQHGYHKDNADRKDANAPDWQGRYTILRFGIYLQDHTRHTGGLNLRHKSHNEPDLTTGKTIYVKTRPGDLAVWSLRTTHSGNGKLLSFPWWVTPEPQSQDKEGWPWYYREAKPDGDRIAVFVALGLDDDHHDRYTTYLKTRKYMVDMWHRSKLDPEVFDQAAKIGLKIRDMHDEVAEDPNVGQNVEWKPIPY</sequence>
<evidence type="ECO:0000313" key="2">
    <source>
        <dbReference type="Proteomes" id="UP000293342"/>
    </source>
</evidence>
<accession>A0A4R0KAZ7</accession>
<dbReference type="RefSeq" id="WP_131511229.1">
    <property type="nucleotide sequence ID" value="NZ_SJKD01000001.1"/>
</dbReference>
<reference evidence="1 2" key="1">
    <citation type="submission" date="2019-02" db="EMBL/GenBank/DDBJ databases">
        <title>Kribbella capetownensis sp. nov. and Kribbella speibonae sp. nov., isolated from soil.</title>
        <authorList>
            <person name="Curtis S.M."/>
            <person name="Norton I."/>
            <person name="Everest G.J."/>
            <person name="Meyers P.R."/>
        </authorList>
    </citation>
    <scope>NUCLEOTIDE SEQUENCE [LARGE SCALE GENOMIC DNA]</scope>
    <source>
        <strain evidence="1 2">YM53</strain>
    </source>
</reference>
<name>A0A4R0KAZ7_9ACTN</name>